<accession>A0A9D7SG30</accession>
<protein>
    <submittedName>
        <fullName evidence="7">Mechanosensitive ion channel</fullName>
    </submittedName>
</protein>
<comment type="subcellular location">
    <subcellularLocation>
        <location evidence="1">Membrane</location>
    </subcellularLocation>
</comment>
<comment type="caution">
    <text evidence="7">The sequence shown here is derived from an EMBL/GenBank/DDBJ whole genome shotgun (WGS) entry which is preliminary data.</text>
</comment>
<reference evidence="7" key="1">
    <citation type="submission" date="2020-10" db="EMBL/GenBank/DDBJ databases">
        <title>Connecting structure to function with the recovery of over 1000 high-quality activated sludge metagenome-assembled genomes encoding full-length rRNA genes using long-read sequencing.</title>
        <authorList>
            <person name="Singleton C.M."/>
            <person name="Petriglieri F."/>
            <person name="Kristensen J.M."/>
            <person name="Kirkegaard R.H."/>
            <person name="Michaelsen T.Y."/>
            <person name="Andersen M.H."/>
            <person name="Karst S.M."/>
            <person name="Dueholm M.S."/>
            <person name="Nielsen P.H."/>
            <person name="Albertsen M."/>
        </authorList>
    </citation>
    <scope>NUCLEOTIDE SEQUENCE</scope>
    <source>
        <strain evidence="7">Skiv_18-Q3-R9-52_MAXAC.067</strain>
    </source>
</reference>
<evidence type="ECO:0000313" key="8">
    <source>
        <dbReference type="Proteomes" id="UP000886657"/>
    </source>
</evidence>
<feature type="transmembrane region" description="Helical" evidence="5">
    <location>
        <begin position="361"/>
        <end position="386"/>
    </location>
</feature>
<gene>
    <name evidence="7" type="ORF">IPP58_05065</name>
</gene>
<evidence type="ECO:0000256" key="3">
    <source>
        <dbReference type="ARBA" id="ARBA00022989"/>
    </source>
</evidence>
<evidence type="ECO:0000313" key="7">
    <source>
        <dbReference type="EMBL" id="MBK9795854.1"/>
    </source>
</evidence>
<dbReference type="GO" id="GO:0016020">
    <property type="term" value="C:membrane"/>
    <property type="evidence" value="ECO:0007669"/>
    <property type="project" value="UniProtKB-SubCell"/>
</dbReference>
<dbReference type="GO" id="GO:0008381">
    <property type="term" value="F:mechanosensitive monoatomic ion channel activity"/>
    <property type="evidence" value="ECO:0007669"/>
    <property type="project" value="UniProtKB-ARBA"/>
</dbReference>
<dbReference type="Gene3D" id="2.30.30.60">
    <property type="match status" value="1"/>
</dbReference>
<feature type="transmembrane region" description="Helical" evidence="5">
    <location>
        <begin position="292"/>
        <end position="313"/>
    </location>
</feature>
<evidence type="ECO:0000259" key="6">
    <source>
        <dbReference type="Pfam" id="PF00924"/>
    </source>
</evidence>
<dbReference type="PANTHER" id="PTHR30566:SF5">
    <property type="entry name" value="MECHANOSENSITIVE ION CHANNEL PROTEIN 1, MITOCHONDRIAL-RELATED"/>
    <property type="match status" value="1"/>
</dbReference>
<dbReference type="SUPFAM" id="SSF50182">
    <property type="entry name" value="Sm-like ribonucleoproteins"/>
    <property type="match status" value="1"/>
</dbReference>
<feature type="domain" description="Mechanosensitive ion channel MscS" evidence="6">
    <location>
        <begin position="379"/>
        <end position="417"/>
    </location>
</feature>
<dbReference type="EMBL" id="JADKIO010000005">
    <property type="protein sequence ID" value="MBK9795854.1"/>
    <property type="molecule type" value="Genomic_DNA"/>
</dbReference>
<organism evidence="7 8">
    <name type="scientific">Candidatus Geothrix skivensis</name>
    <dbReference type="NCBI Taxonomy" id="2954439"/>
    <lineage>
        <taxon>Bacteria</taxon>
        <taxon>Pseudomonadati</taxon>
        <taxon>Acidobacteriota</taxon>
        <taxon>Holophagae</taxon>
        <taxon>Holophagales</taxon>
        <taxon>Holophagaceae</taxon>
        <taxon>Geothrix</taxon>
    </lineage>
</organism>
<dbReference type="Pfam" id="PF00924">
    <property type="entry name" value="MS_channel_2nd"/>
    <property type="match status" value="1"/>
</dbReference>
<proteinExistence type="predicted"/>
<dbReference type="InterPro" id="IPR010920">
    <property type="entry name" value="LSM_dom_sf"/>
</dbReference>
<dbReference type="AlphaFoldDB" id="A0A9D7SG30"/>
<keyword evidence="4 5" id="KW-0472">Membrane</keyword>
<feature type="transmembrane region" description="Helical" evidence="5">
    <location>
        <begin position="334"/>
        <end position="355"/>
    </location>
</feature>
<dbReference type="Proteomes" id="UP000886657">
    <property type="component" value="Unassembled WGS sequence"/>
</dbReference>
<keyword evidence="3 5" id="KW-1133">Transmembrane helix</keyword>
<name>A0A9D7SG30_9BACT</name>
<evidence type="ECO:0000256" key="2">
    <source>
        <dbReference type="ARBA" id="ARBA00022692"/>
    </source>
</evidence>
<keyword evidence="2 5" id="KW-0812">Transmembrane</keyword>
<dbReference type="InterPro" id="IPR006685">
    <property type="entry name" value="MscS_channel_2nd"/>
</dbReference>
<dbReference type="PANTHER" id="PTHR30566">
    <property type="entry name" value="YNAI-RELATED MECHANOSENSITIVE ION CHANNEL"/>
    <property type="match status" value="1"/>
</dbReference>
<dbReference type="InterPro" id="IPR023408">
    <property type="entry name" value="MscS_beta-dom_sf"/>
</dbReference>
<evidence type="ECO:0000256" key="5">
    <source>
        <dbReference type="SAM" id="Phobius"/>
    </source>
</evidence>
<sequence>MDQTPLLTARSLVALAATLEEKQLALQAERLGNHSVDLAFSDSLRRAATAQPVQTPEIKQLAEAKAKAQATFEANQQLLLRLTRQLASARGPLKDTLEDQIEVAKAQGELDKDELETASNDLAKAGGDPQAKIKRLKEAHEAADRESMQVMAVAKPAPLFQAGSLVGRILEWRGQRHKYARLEQARLEAQTKGQSLAKRRTEIEAQAKAEQEDREAAKFWAANLVKESAAAGGGPGRDQARSAVSYLQQYGEVQQRLSTMTRRIQDQQALGETYGAWMGLVDGYRNTALHGVLTRVLVILGVALLAYLLGLLVGQGFQRLDGGDRVSVAAHKSVLKVILRVVAALAIILLILGIPPQATTVFGLAGAGLTVALKDFIVAFFGWFILMGKNGIRVGDWVEIRGVGGEVVEIGLLRTVILETGSWSDAGHPTGRRVAFVNNFAIEGHFFNFSTSGKWMWDELRVLVQPGQDPYPVIDGVQRLVEKQTEANAKLAEAEWQQTAARYRVKAFSVVPGVQVVPGTNGMEVRARYITRAFERHETRLRLNQAVVELLHGPRGDVDPTSVKAEA</sequence>
<evidence type="ECO:0000256" key="1">
    <source>
        <dbReference type="ARBA" id="ARBA00004370"/>
    </source>
</evidence>
<evidence type="ECO:0000256" key="4">
    <source>
        <dbReference type="ARBA" id="ARBA00023136"/>
    </source>
</evidence>